<sequence>MADLRKRQSPLTAKEKYSEGYERKYNLKKNYGMTLRDYDVLFRKQKGCCAICERHQSDFNFHLAVDHDHKTGMIRGLLCQRCNQILGYFNDSRGFFMKAIRYLGRS</sequence>
<dbReference type="InterPro" id="IPR044925">
    <property type="entry name" value="His-Me_finger_sf"/>
</dbReference>
<dbReference type="Gene3D" id="3.40.1800.10">
    <property type="entry name" value="His-Me finger endonucleases"/>
    <property type="match status" value="1"/>
</dbReference>
<gene>
    <name evidence="1" type="ORF">LCGC14_0681570</name>
</gene>
<protein>
    <recommendedName>
        <fullName evidence="2">Recombination endonuclease VII</fullName>
    </recommendedName>
</protein>
<dbReference type="InterPro" id="IPR004211">
    <property type="entry name" value="Endonuclease_7"/>
</dbReference>
<comment type="caution">
    <text evidence="1">The sequence shown here is derived from an EMBL/GenBank/DDBJ whole genome shotgun (WGS) entry which is preliminary data.</text>
</comment>
<proteinExistence type="predicted"/>
<evidence type="ECO:0008006" key="2">
    <source>
        <dbReference type="Google" id="ProtNLM"/>
    </source>
</evidence>
<reference evidence="1" key="1">
    <citation type="journal article" date="2015" name="Nature">
        <title>Complex archaea that bridge the gap between prokaryotes and eukaryotes.</title>
        <authorList>
            <person name="Spang A."/>
            <person name="Saw J.H."/>
            <person name="Jorgensen S.L."/>
            <person name="Zaremba-Niedzwiedzka K."/>
            <person name="Martijn J."/>
            <person name="Lind A.E."/>
            <person name="van Eijk R."/>
            <person name="Schleper C."/>
            <person name="Guy L."/>
            <person name="Ettema T.J."/>
        </authorList>
    </citation>
    <scope>NUCLEOTIDE SEQUENCE</scope>
</reference>
<dbReference type="Pfam" id="PF02945">
    <property type="entry name" value="Endonuclease_7"/>
    <property type="match status" value="1"/>
</dbReference>
<organism evidence="1">
    <name type="scientific">marine sediment metagenome</name>
    <dbReference type="NCBI Taxonomy" id="412755"/>
    <lineage>
        <taxon>unclassified sequences</taxon>
        <taxon>metagenomes</taxon>
        <taxon>ecological metagenomes</taxon>
    </lineage>
</organism>
<dbReference type="InterPro" id="IPR038563">
    <property type="entry name" value="Endonuclease_7_sf"/>
</dbReference>
<evidence type="ECO:0000313" key="1">
    <source>
        <dbReference type="EMBL" id="KKN45592.1"/>
    </source>
</evidence>
<dbReference type="EMBL" id="LAZR01001379">
    <property type="protein sequence ID" value="KKN45592.1"/>
    <property type="molecule type" value="Genomic_DNA"/>
</dbReference>
<dbReference type="AlphaFoldDB" id="A0A0F9R8C4"/>
<name>A0A0F9R8C4_9ZZZZ</name>
<dbReference type="SUPFAM" id="SSF54060">
    <property type="entry name" value="His-Me finger endonucleases"/>
    <property type="match status" value="1"/>
</dbReference>
<accession>A0A0F9R8C4</accession>